<dbReference type="SUPFAM" id="SSF53098">
    <property type="entry name" value="Ribonuclease H-like"/>
    <property type="match status" value="1"/>
</dbReference>
<name>A0ABT1BGX9_9BURK</name>
<proteinExistence type="predicted"/>
<evidence type="ECO:0000313" key="3">
    <source>
        <dbReference type="Proteomes" id="UP001204851"/>
    </source>
</evidence>
<sequence length="232" mass="24865">MIADSAENSVETLAVIDFETTGMGPQQGARATEIAAVLLRGGQVVGHYQSLMRSDVRVPPFIERLTGISNAMLAQAPPAEEVMREVLDFVGDCPLVAHNAAFDRGFWLAEAARAGRPLGEGPGFACTLLLSRRLFDQAPSHRLSDLAGWLGLARDGRAHRALSDATLTAHLLARLQDEVVRRFEDRLGNGQAGHATLCRLQRAPRHRLDQALGARPAAAGGTLCHTGPDNPL</sequence>
<dbReference type="RefSeq" id="WP_252767853.1">
    <property type="nucleotide sequence ID" value="NZ_JAMXMC010000001.1"/>
</dbReference>
<dbReference type="Gene3D" id="3.30.420.10">
    <property type="entry name" value="Ribonuclease H-like superfamily/Ribonuclease H"/>
    <property type="match status" value="1"/>
</dbReference>
<keyword evidence="2" id="KW-0378">Hydrolase</keyword>
<organism evidence="2 3">
    <name type="scientific">Ideonella oryzae</name>
    <dbReference type="NCBI Taxonomy" id="2937441"/>
    <lineage>
        <taxon>Bacteria</taxon>
        <taxon>Pseudomonadati</taxon>
        <taxon>Pseudomonadota</taxon>
        <taxon>Betaproteobacteria</taxon>
        <taxon>Burkholderiales</taxon>
        <taxon>Sphaerotilaceae</taxon>
        <taxon>Ideonella</taxon>
    </lineage>
</organism>
<dbReference type="InterPro" id="IPR013520">
    <property type="entry name" value="Ribonucl_H"/>
</dbReference>
<dbReference type="GO" id="GO:0004527">
    <property type="term" value="F:exonuclease activity"/>
    <property type="evidence" value="ECO:0007669"/>
    <property type="project" value="UniProtKB-KW"/>
</dbReference>
<reference evidence="2 3" key="1">
    <citation type="submission" date="2022-06" db="EMBL/GenBank/DDBJ databases">
        <title>Ideonella sp. NS12-5 Genome sequencing and assembly.</title>
        <authorList>
            <person name="Jung Y."/>
        </authorList>
    </citation>
    <scope>NUCLEOTIDE SEQUENCE [LARGE SCALE GENOMIC DNA]</scope>
    <source>
        <strain evidence="2 3">NS12-5</strain>
    </source>
</reference>
<feature type="domain" description="Exonuclease" evidence="1">
    <location>
        <begin position="12"/>
        <end position="181"/>
    </location>
</feature>
<evidence type="ECO:0000259" key="1">
    <source>
        <dbReference type="SMART" id="SM00479"/>
    </source>
</evidence>
<dbReference type="Proteomes" id="UP001204851">
    <property type="component" value="Unassembled WGS sequence"/>
</dbReference>
<evidence type="ECO:0000313" key="2">
    <source>
        <dbReference type="EMBL" id="MCO5975411.1"/>
    </source>
</evidence>
<comment type="caution">
    <text evidence="2">The sequence shown here is derived from an EMBL/GenBank/DDBJ whole genome shotgun (WGS) entry which is preliminary data.</text>
</comment>
<dbReference type="PANTHER" id="PTHR30231">
    <property type="entry name" value="DNA POLYMERASE III SUBUNIT EPSILON"/>
    <property type="match status" value="1"/>
</dbReference>
<keyword evidence="2" id="KW-0269">Exonuclease</keyword>
<keyword evidence="3" id="KW-1185">Reference proteome</keyword>
<dbReference type="Pfam" id="PF00929">
    <property type="entry name" value="RNase_T"/>
    <property type="match status" value="1"/>
</dbReference>
<dbReference type="PANTHER" id="PTHR30231:SF37">
    <property type="entry name" value="EXODEOXYRIBONUCLEASE 10"/>
    <property type="match status" value="1"/>
</dbReference>
<keyword evidence="2" id="KW-0540">Nuclease</keyword>
<dbReference type="InterPro" id="IPR012337">
    <property type="entry name" value="RNaseH-like_sf"/>
</dbReference>
<dbReference type="InterPro" id="IPR036397">
    <property type="entry name" value="RNaseH_sf"/>
</dbReference>
<accession>A0ABT1BGX9</accession>
<dbReference type="CDD" id="cd06127">
    <property type="entry name" value="DEDDh"/>
    <property type="match status" value="1"/>
</dbReference>
<protein>
    <submittedName>
        <fullName evidence="2">3'-5' exonuclease</fullName>
    </submittedName>
</protein>
<dbReference type="SMART" id="SM00479">
    <property type="entry name" value="EXOIII"/>
    <property type="match status" value="1"/>
</dbReference>
<dbReference type="EMBL" id="JAMXMC010000001">
    <property type="protein sequence ID" value="MCO5975411.1"/>
    <property type="molecule type" value="Genomic_DNA"/>
</dbReference>
<gene>
    <name evidence="2" type="ORF">M0L44_01575</name>
</gene>